<keyword evidence="2" id="KW-1185">Reference proteome</keyword>
<protein>
    <recommendedName>
        <fullName evidence="3">ASCH domain-containing protein</fullName>
    </recommendedName>
</protein>
<dbReference type="RefSeq" id="WP_106259182.1">
    <property type="nucleotide sequence ID" value="NZ_CAWNSW010000164.1"/>
</dbReference>
<evidence type="ECO:0008006" key="3">
    <source>
        <dbReference type="Google" id="ProtNLM"/>
    </source>
</evidence>
<dbReference type="Proteomes" id="UP000239576">
    <property type="component" value="Unassembled WGS sequence"/>
</dbReference>
<gene>
    <name evidence="1" type="ORF">C7B82_23855</name>
</gene>
<name>A0A2T1DXZ1_9CYAN</name>
<reference evidence="1 2" key="2">
    <citation type="submission" date="2018-03" db="EMBL/GenBank/DDBJ databases">
        <title>The ancient ancestry and fast evolution of plastids.</title>
        <authorList>
            <person name="Moore K.R."/>
            <person name="Magnabosco C."/>
            <person name="Momper L."/>
            <person name="Gold D.A."/>
            <person name="Bosak T."/>
            <person name="Fournier G.P."/>
        </authorList>
    </citation>
    <scope>NUCLEOTIDE SEQUENCE [LARGE SCALE GENOMIC DNA]</scope>
    <source>
        <strain evidence="1 2">ULC18</strain>
    </source>
</reference>
<accession>A0A2T1DXZ1</accession>
<comment type="caution">
    <text evidence="1">The sequence shown here is derived from an EMBL/GenBank/DDBJ whole genome shotgun (WGS) entry which is preliminary data.</text>
</comment>
<organism evidence="1 2">
    <name type="scientific">Stenomitos frigidus ULC18</name>
    <dbReference type="NCBI Taxonomy" id="2107698"/>
    <lineage>
        <taxon>Bacteria</taxon>
        <taxon>Bacillati</taxon>
        <taxon>Cyanobacteriota</taxon>
        <taxon>Cyanophyceae</taxon>
        <taxon>Leptolyngbyales</taxon>
        <taxon>Leptolyngbyaceae</taxon>
        <taxon>Stenomitos</taxon>
    </lineage>
</organism>
<dbReference type="AlphaFoldDB" id="A0A2T1DXZ1"/>
<sequence length="125" mass="14374">MVAYNFKKQFVPLIEAGLKRQTIRAPRKRHTKPGEAIQLYTGMRTRACRKLVNPDPICISVEPLLMNDELGIKLDDRWLSQNALETLAVADGFSDWESCSRFFETVHGLPFQGVLIKWEPQEDNQ</sequence>
<reference evidence="2" key="1">
    <citation type="submission" date="2018-02" db="EMBL/GenBank/DDBJ databases">
        <authorList>
            <person name="Moore K."/>
            <person name="Momper L."/>
        </authorList>
    </citation>
    <scope>NUCLEOTIDE SEQUENCE [LARGE SCALE GENOMIC DNA]</scope>
    <source>
        <strain evidence="2">ULC18</strain>
    </source>
</reference>
<proteinExistence type="predicted"/>
<evidence type="ECO:0000313" key="1">
    <source>
        <dbReference type="EMBL" id="PSB25367.1"/>
    </source>
</evidence>
<dbReference type="EMBL" id="PVWK01000126">
    <property type="protein sequence ID" value="PSB25367.1"/>
    <property type="molecule type" value="Genomic_DNA"/>
</dbReference>
<evidence type="ECO:0000313" key="2">
    <source>
        <dbReference type="Proteomes" id="UP000239576"/>
    </source>
</evidence>
<dbReference type="OrthoDB" id="200334at2"/>